<dbReference type="InterPro" id="IPR042227">
    <property type="entry name" value="KBRS"/>
</dbReference>
<dbReference type="NCBIfam" id="TIGR00231">
    <property type="entry name" value="small_GTP"/>
    <property type="match status" value="1"/>
</dbReference>
<reference evidence="4" key="1">
    <citation type="submission" date="2024-06" db="EMBL/GenBank/DDBJ databases">
        <authorList>
            <person name="Liu X."/>
            <person name="Lenzi L."/>
            <person name="Haldenby T S."/>
            <person name="Uol C."/>
        </authorList>
    </citation>
    <scope>NUCLEOTIDE SEQUENCE</scope>
</reference>
<dbReference type="Gene3D" id="3.40.50.300">
    <property type="entry name" value="P-loop containing nucleotide triphosphate hydrolases"/>
    <property type="match status" value="1"/>
</dbReference>
<dbReference type="InterPro" id="IPR001806">
    <property type="entry name" value="Small_GTPase"/>
</dbReference>
<evidence type="ECO:0000313" key="5">
    <source>
        <dbReference type="Proteomes" id="UP001497525"/>
    </source>
</evidence>
<dbReference type="GO" id="GO:0043124">
    <property type="term" value="P:negative regulation of canonical NF-kappaB signal transduction"/>
    <property type="evidence" value="ECO:0007669"/>
    <property type="project" value="InterPro"/>
</dbReference>
<accession>A0AAV2TX68</accession>
<organism evidence="4 5">
    <name type="scientific">Calicophoron daubneyi</name>
    <name type="common">Rumen fluke</name>
    <name type="synonym">Paramphistomum daubneyi</name>
    <dbReference type="NCBI Taxonomy" id="300641"/>
    <lineage>
        <taxon>Eukaryota</taxon>
        <taxon>Metazoa</taxon>
        <taxon>Spiralia</taxon>
        <taxon>Lophotrochozoa</taxon>
        <taxon>Platyhelminthes</taxon>
        <taxon>Trematoda</taxon>
        <taxon>Digenea</taxon>
        <taxon>Plagiorchiida</taxon>
        <taxon>Pronocephalata</taxon>
        <taxon>Paramphistomoidea</taxon>
        <taxon>Paramphistomidae</taxon>
        <taxon>Calicophoron</taxon>
    </lineage>
</organism>
<dbReference type="GO" id="GO:0032484">
    <property type="term" value="P:Ral protein signal transduction"/>
    <property type="evidence" value="ECO:0007669"/>
    <property type="project" value="TreeGrafter"/>
</dbReference>
<evidence type="ECO:0000256" key="2">
    <source>
        <dbReference type="ARBA" id="ARBA00022741"/>
    </source>
</evidence>
<dbReference type="SMART" id="SM00174">
    <property type="entry name" value="RHO"/>
    <property type="match status" value="1"/>
</dbReference>
<evidence type="ECO:0000256" key="3">
    <source>
        <dbReference type="ARBA" id="ARBA00023134"/>
    </source>
</evidence>
<dbReference type="InterPro" id="IPR005225">
    <property type="entry name" value="Small_GTP-bd"/>
</dbReference>
<evidence type="ECO:0000313" key="4">
    <source>
        <dbReference type="EMBL" id="CAL5140701.1"/>
    </source>
</evidence>
<gene>
    <name evidence="4" type="ORF">CDAUBV1_LOCUS15995</name>
</gene>
<evidence type="ECO:0008006" key="6">
    <source>
        <dbReference type="Google" id="ProtNLM"/>
    </source>
</evidence>
<dbReference type="PANTHER" id="PTHR46152">
    <property type="entry name" value="NF-KAPPA-B INHIBITOR-INTERACTING RAS-LIKE PROTEIN"/>
    <property type="match status" value="1"/>
</dbReference>
<name>A0AAV2TX68_CALDB</name>
<dbReference type="GO" id="GO:0005525">
    <property type="term" value="F:GTP binding"/>
    <property type="evidence" value="ECO:0007669"/>
    <property type="project" value="UniProtKB-KW"/>
</dbReference>
<evidence type="ECO:0000256" key="1">
    <source>
        <dbReference type="ARBA" id="ARBA00008094"/>
    </source>
</evidence>
<keyword evidence="2" id="KW-0547">Nucleotide-binding</keyword>
<sequence length="199" mass="22565">MVKITRLVVCGPPGVGKTSLIEQCIYGNHTEKSPEKMIPTVEDTYNALVETDRGTKERTRIYDIGGSTKVGRHYVSCADAFILVYDVNSPDTLSAVQALKREIDEYRAKREVFFVLCGNKTDQRKKRIIDQNELARWAQLEKTHMRETSIFDRQSLCNLFSWVVSRVTQSQSKSGFSFGKKDTRAFLSVTGPSKSEQLD</sequence>
<comment type="similarity">
    <text evidence="1">Belongs to the small GTPase superfamily. Ras family. KappaB-Ras subfamily.</text>
</comment>
<keyword evidence="3" id="KW-0342">GTP-binding</keyword>
<dbReference type="PRINTS" id="PR00449">
    <property type="entry name" value="RASTRNSFRMNG"/>
</dbReference>
<dbReference type="SMART" id="SM00175">
    <property type="entry name" value="RAB"/>
    <property type="match status" value="1"/>
</dbReference>
<comment type="caution">
    <text evidence="4">The sequence shown here is derived from an EMBL/GenBank/DDBJ whole genome shotgun (WGS) entry which is preliminary data.</text>
</comment>
<dbReference type="PROSITE" id="PS51419">
    <property type="entry name" value="RAB"/>
    <property type="match status" value="1"/>
</dbReference>
<dbReference type="GO" id="GO:0003924">
    <property type="term" value="F:GTPase activity"/>
    <property type="evidence" value="ECO:0007669"/>
    <property type="project" value="InterPro"/>
</dbReference>
<dbReference type="InterPro" id="IPR027417">
    <property type="entry name" value="P-loop_NTPase"/>
</dbReference>
<dbReference type="Proteomes" id="UP001497525">
    <property type="component" value="Unassembled WGS sequence"/>
</dbReference>
<dbReference type="SUPFAM" id="SSF52540">
    <property type="entry name" value="P-loop containing nucleoside triphosphate hydrolases"/>
    <property type="match status" value="1"/>
</dbReference>
<dbReference type="AlphaFoldDB" id="A0AAV2TX68"/>
<dbReference type="EMBL" id="CAXLJL010000778">
    <property type="protein sequence ID" value="CAL5140701.1"/>
    <property type="molecule type" value="Genomic_DNA"/>
</dbReference>
<dbReference type="PANTHER" id="PTHR46152:SF3">
    <property type="entry name" value="NF-KAPPA-B INHIBITOR-INTERACTING RAS-LIKE PROTEIN"/>
    <property type="match status" value="1"/>
</dbReference>
<dbReference type="Pfam" id="PF00071">
    <property type="entry name" value="Ras"/>
    <property type="match status" value="1"/>
</dbReference>
<proteinExistence type="inferred from homology"/>
<dbReference type="GO" id="GO:0032794">
    <property type="term" value="F:GTPase activating protein binding"/>
    <property type="evidence" value="ECO:0007669"/>
    <property type="project" value="TreeGrafter"/>
</dbReference>
<dbReference type="SMART" id="SM00173">
    <property type="entry name" value="RAS"/>
    <property type="match status" value="1"/>
</dbReference>
<protein>
    <recommendedName>
        <fullName evidence="6">NF-kappa-B inhibitor-interacting Ras-like protein 2</fullName>
    </recommendedName>
</protein>